<protein>
    <recommendedName>
        <fullName evidence="4">ATP synthase F0 subunit 8</fullName>
    </recommendedName>
</protein>
<comment type="caution">
    <text evidence="2">The sequence shown here is derived from an EMBL/GenBank/DDBJ whole genome shotgun (WGS) entry which is preliminary data.</text>
</comment>
<dbReference type="Proteomes" id="UP000824890">
    <property type="component" value="Unassembled WGS sequence"/>
</dbReference>
<keyword evidence="1" id="KW-1133">Transmembrane helix</keyword>
<name>A0ABQ7YHT5_BRANA</name>
<proteinExistence type="predicted"/>
<evidence type="ECO:0008006" key="4">
    <source>
        <dbReference type="Google" id="ProtNLM"/>
    </source>
</evidence>
<sequence length="40" mass="4564">MSMPHCGLMFLFTVFIIMLQLLLLVLPVLSPTILKSNKFL</sequence>
<accession>A0ABQ7YHT5</accession>
<dbReference type="EMBL" id="JAGKQM010000017">
    <property type="protein sequence ID" value="KAH0867177.1"/>
    <property type="molecule type" value="Genomic_DNA"/>
</dbReference>
<gene>
    <name evidence="2" type="ORF">HID58_074199</name>
</gene>
<keyword evidence="1" id="KW-0472">Membrane</keyword>
<evidence type="ECO:0000256" key="1">
    <source>
        <dbReference type="SAM" id="Phobius"/>
    </source>
</evidence>
<organism evidence="2 3">
    <name type="scientific">Brassica napus</name>
    <name type="common">Rape</name>
    <dbReference type="NCBI Taxonomy" id="3708"/>
    <lineage>
        <taxon>Eukaryota</taxon>
        <taxon>Viridiplantae</taxon>
        <taxon>Streptophyta</taxon>
        <taxon>Embryophyta</taxon>
        <taxon>Tracheophyta</taxon>
        <taxon>Spermatophyta</taxon>
        <taxon>Magnoliopsida</taxon>
        <taxon>eudicotyledons</taxon>
        <taxon>Gunneridae</taxon>
        <taxon>Pentapetalae</taxon>
        <taxon>rosids</taxon>
        <taxon>malvids</taxon>
        <taxon>Brassicales</taxon>
        <taxon>Brassicaceae</taxon>
        <taxon>Brassiceae</taxon>
        <taxon>Brassica</taxon>
    </lineage>
</organism>
<reference evidence="2 3" key="1">
    <citation type="submission" date="2021-05" db="EMBL/GenBank/DDBJ databases">
        <title>Genome Assembly of Synthetic Allotetraploid Brassica napus Reveals Homoeologous Exchanges between Subgenomes.</title>
        <authorList>
            <person name="Davis J.T."/>
        </authorList>
    </citation>
    <scope>NUCLEOTIDE SEQUENCE [LARGE SCALE GENOMIC DNA]</scope>
    <source>
        <strain evidence="3">cv. Da-Ae</strain>
        <tissue evidence="2">Seedling</tissue>
    </source>
</reference>
<evidence type="ECO:0000313" key="3">
    <source>
        <dbReference type="Proteomes" id="UP000824890"/>
    </source>
</evidence>
<evidence type="ECO:0000313" key="2">
    <source>
        <dbReference type="EMBL" id="KAH0867177.1"/>
    </source>
</evidence>
<feature type="transmembrane region" description="Helical" evidence="1">
    <location>
        <begin position="7"/>
        <end position="30"/>
    </location>
</feature>
<keyword evidence="3" id="KW-1185">Reference proteome</keyword>
<keyword evidence="1" id="KW-0812">Transmembrane</keyword>